<dbReference type="EnsemblProtists" id="PYU1_T010546">
    <property type="protein sequence ID" value="PYU1_T010546"/>
    <property type="gene ID" value="PYU1_G010524"/>
</dbReference>
<dbReference type="AlphaFoldDB" id="K3WZZ7"/>
<dbReference type="SUPFAM" id="SSF57850">
    <property type="entry name" value="RING/U-box"/>
    <property type="match status" value="1"/>
</dbReference>
<protein>
    <recommendedName>
        <fullName evidence="6">RING-type domain-containing protein</fullName>
    </recommendedName>
</protein>
<dbReference type="eggNOG" id="ENOG502S741">
    <property type="taxonomic scope" value="Eukaryota"/>
</dbReference>
<feature type="coiled-coil region" evidence="5">
    <location>
        <begin position="403"/>
        <end position="430"/>
    </location>
</feature>
<dbReference type="InParanoid" id="K3WZZ7"/>
<keyword evidence="8" id="KW-1185">Reference proteome</keyword>
<dbReference type="HOGENOM" id="CLU_022691_0_0_1"/>
<dbReference type="InterPro" id="IPR017907">
    <property type="entry name" value="Znf_RING_CS"/>
</dbReference>
<reference evidence="8" key="1">
    <citation type="journal article" date="2010" name="Genome Biol.">
        <title>Genome sequence of the necrotrophic plant pathogen Pythium ultimum reveals original pathogenicity mechanisms and effector repertoire.</title>
        <authorList>
            <person name="Levesque C.A."/>
            <person name="Brouwer H."/>
            <person name="Cano L."/>
            <person name="Hamilton J.P."/>
            <person name="Holt C."/>
            <person name="Huitema E."/>
            <person name="Raffaele S."/>
            <person name="Robideau G.P."/>
            <person name="Thines M."/>
            <person name="Win J."/>
            <person name="Zerillo M.M."/>
            <person name="Beakes G.W."/>
            <person name="Boore J.L."/>
            <person name="Busam D."/>
            <person name="Dumas B."/>
            <person name="Ferriera S."/>
            <person name="Fuerstenberg S.I."/>
            <person name="Gachon C.M."/>
            <person name="Gaulin E."/>
            <person name="Govers F."/>
            <person name="Grenville-Briggs L."/>
            <person name="Horner N."/>
            <person name="Hostetler J."/>
            <person name="Jiang R.H."/>
            <person name="Johnson J."/>
            <person name="Krajaejun T."/>
            <person name="Lin H."/>
            <person name="Meijer H.J."/>
            <person name="Moore B."/>
            <person name="Morris P."/>
            <person name="Phuntmart V."/>
            <person name="Puiu D."/>
            <person name="Shetty J."/>
            <person name="Stajich J.E."/>
            <person name="Tripathy S."/>
            <person name="Wawra S."/>
            <person name="van West P."/>
            <person name="Whitty B.R."/>
            <person name="Coutinho P.M."/>
            <person name="Henrissat B."/>
            <person name="Martin F."/>
            <person name="Thomas P.D."/>
            <person name="Tyler B.M."/>
            <person name="De Vries R.P."/>
            <person name="Kamoun S."/>
            <person name="Yandell M."/>
            <person name="Tisserat N."/>
            <person name="Buell C.R."/>
        </authorList>
    </citation>
    <scope>NUCLEOTIDE SEQUENCE</scope>
    <source>
        <strain evidence="8">DAOM:BR144</strain>
    </source>
</reference>
<dbReference type="InterPro" id="IPR001841">
    <property type="entry name" value="Znf_RING"/>
</dbReference>
<evidence type="ECO:0000313" key="8">
    <source>
        <dbReference type="Proteomes" id="UP000019132"/>
    </source>
</evidence>
<keyword evidence="2 4" id="KW-0863">Zinc-finger</keyword>
<dbReference type="VEuPathDB" id="FungiDB:PYU1_G010524"/>
<dbReference type="Proteomes" id="UP000019132">
    <property type="component" value="Unassembled WGS sequence"/>
</dbReference>
<reference evidence="7" key="3">
    <citation type="submission" date="2015-02" db="UniProtKB">
        <authorList>
            <consortium name="EnsemblProtists"/>
        </authorList>
    </citation>
    <scope>IDENTIFICATION</scope>
    <source>
        <strain evidence="7">DAOM BR144</strain>
    </source>
</reference>
<accession>K3WZZ7</accession>
<proteinExistence type="predicted"/>
<reference evidence="8" key="2">
    <citation type="submission" date="2010-04" db="EMBL/GenBank/DDBJ databases">
        <authorList>
            <person name="Buell R."/>
            <person name="Hamilton J."/>
            <person name="Hostetler J."/>
        </authorList>
    </citation>
    <scope>NUCLEOTIDE SEQUENCE [LARGE SCALE GENOMIC DNA]</scope>
    <source>
        <strain evidence="8">DAOM:BR144</strain>
    </source>
</reference>
<organism evidence="7 8">
    <name type="scientific">Globisporangium ultimum (strain ATCC 200006 / CBS 805.95 / DAOM BR144)</name>
    <name type="common">Pythium ultimum</name>
    <dbReference type="NCBI Taxonomy" id="431595"/>
    <lineage>
        <taxon>Eukaryota</taxon>
        <taxon>Sar</taxon>
        <taxon>Stramenopiles</taxon>
        <taxon>Oomycota</taxon>
        <taxon>Peronosporomycetes</taxon>
        <taxon>Pythiales</taxon>
        <taxon>Pythiaceae</taxon>
        <taxon>Globisporangium</taxon>
    </lineage>
</organism>
<dbReference type="STRING" id="431595.K3WZZ7"/>
<dbReference type="InterPro" id="IPR013083">
    <property type="entry name" value="Znf_RING/FYVE/PHD"/>
</dbReference>
<evidence type="ECO:0000256" key="1">
    <source>
        <dbReference type="ARBA" id="ARBA00022723"/>
    </source>
</evidence>
<keyword evidence="1" id="KW-0479">Metal-binding</keyword>
<dbReference type="GO" id="GO:0008270">
    <property type="term" value="F:zinc ion binding"/>
    <property type="evidence" value="ECO:0007669"/>
    <property type="project" value="UniProtKB-KW"/>
</dbReference>
<feature type="domain" description="RING-type" evidence="6">
    <location>
        <begin position="519"/>
        <end position="559"/>
    </location>
</feature>
<dbReference type="OMA" id="EAMMSKI"/>
<evidence type="ECO:0000313" key="7">
    <source>
        <dbReference type="EnsemblProtists" id="PYU1_T010546"/>
    </source>
</evidence>
<name>K3WZZ7_GLOUD</name>
<keyword evidence="5" id="KW-0175">Coiled coil</keyword>
<dbReference type="Pfam" id="PF13445">
    <property type="entry name" value="zf-RING_UBOX"/>
    <property type="match status" value="1"/>
</dbReference>
<evidence type="ECO:0000259" key="6">
    <source>
        <dbReference type="PROSITE" id="PS50089"/>
    </source>
</evidence>
<evidence type="ECO:0000256" key="3">
    <source>
        <dbReference type="ARBA" id="ARBA00022833"/>
    </source>
</evidence>
<feature type="coiled-coil region" evidence="5">
    <location>
        <begin position="8"/>
        <end position="94"/>
    </location>
</feature>
<dbReference type="EMBL" id="GL376596">
    <property type="status" value="NOT_ANNOTATED_CDS"/>
    <property type="molecule type" value="Genomic_DNA"/>
</dbReference>
<feature type="coiled-coil region" evidence="5">
    <location>
        <begin position="256"/>
        <end position="371"/>
    </location>
</feature>
<evidence type="ECO:0000256" key="2">
    <source>
        <dbReference type="ARBA" id="ARBA00022771"/>
    </source>
</evidence>
<evidence type="ECO:0000256" key="4">
    <source>
        <dbReference type="PROSITE-ProRule" id="PRU00175"/>
    </source>
</evidence>
<evidence type="ECO:0000256" key="5">
    <source>
        <dbReference type="SAM" id="Coils"/>
    </source>
</evidence>
<feature type="coiled-coil region" evidence="5">
    <location>
        <begin position="137"/>
        <end position="224"/>
    </location>
</feature>
<dbReference type="PROSITE" id="PS50089">
    <property type="entry name" value="ZF_RING_2"/>
    <property type="match status" value="1"/>
</dbReference>
<dbReference type="InterPro" id="IPR027370">
    <property type="entry name" value="Znf-RING_euk"/>
</dbReference>
<keyword evidence="3" id="KW-0862">Zinc</keyword>
<dbReference type="Gene3D" id="3.30.40.10">
    <property type="entry name" value="Zinc/RING finger domain, C3HC4 (zinc finger)"/>
    <property type="match status" value="1"/>
</dbReference>
<sequence length="559" mass="64756">ILSLENRTKDLIENNTKLLAKIQQLEKTEADAGAQIDALRNENTRLATQADGLTSTVNSQSSLIIGLRTTMQRLNQEDQQMNALAKKYDRCQIDFEVLKTREKLLRDEYEKLKFVMSKEKEMLMFKILDFQQQLQQRNQIGDAMEAYQSQIQQLDAKQRAWENDMSTLKVASEAAETRLHQQEEMTNRFLLEKQQFEQENNRYQEEIIRKNEELERQQAMVEKLHALSTQSHELNGLLRAQQQEADIAVLAKEKEIDTLMHKCVAQESVIDELQQRIVQMEVETQRLQAEIQKYKQLSQDETVQALQLARLKAANHDALILLEEEKRELEIRIDTLVAQLERERCAHEDDKKAMESTIQFNETRLQKLLDENCMLHEKADAPPLVQIVEKFVEPPTDKIAGDMLQLQVAYDELKQEFAHVESEYKKMVTKKYKTESFQSQVRLLQNENSELASKLGQLFAELSRERAELNTRTRENVELKSRVMDPQAIELLRKTQESLEKTVSSLVEAETSSESSFTCLQCMRLFVEPMTLAPCGHTYCSSCLTKFGDADVPSSIKCK</sequence>
<dbReference type="PROSITE" id="PS00518">
    <property type="entry name" value="ZF_RING_1"/>
    <property type="match status" value="1"/>
</dbReference>